<keyword evidence="2" id="KW-1133">Transmembrane helix</keyword>
<name>A0ABN0BDQ0_9HELI</name>
<sequence length="308" mass="34824">MQMSDKIEIIIKPENEVDKQEVETLIRVLKKADIADNAIVMLKEMEQEQDEAKIKALQEKSQEKKEQDDPFHQKDIQSFKDKVDSFGNLTTIAEQSEKLKHIVKPFRFILTRVSNQLLAVDALIEYQKTGDGLKVVLKVGATIVADRIFQIGVVASAGIAITAFIATAIASVSIVGAVVVGIAIFIGGVAISWWISKQVEKLVNYVGGFMIDYIREADFYFTEQEMQQLSVAHCHKTTQRIMQRFSGNYNHKETFINGVDMTDKLYPNPYILPDKAIIPRGFSNAWRNLTTKQLKELNDTIKISEEIK</sequence>
<dbReference type="EMBL" id="DS990395">
    <property type="protein sequence ID" value="EFR47649.1"/>
    <property type="molecule type" value="Genomic_DNA"/>
</dbReference>
<keyword evidence="1" id="KW-0175">Coiled coil</keyword>
<keyword evidence="4" id="KW-1185">Reference proteome</keyword>
<evidence type="ECO:0000313" key="4">
    <source>
        <dbReference type="Proteomes" id="UP000005755"/>
    </source>
</evidence>
<protein>
    <submittedName>
        <fullName evidence="3">Uncharacterized protein</fullName>
    </submittedName>
</protein>
<gene>
    <name evidence="3" type="ORF">HCCG_02198</name>
</gene>
<organism evidence="3 4">
    <name type="scientific">Helicobacter cinaedi CCUG 18818 = ATCC BAA-847</name>
    <dbReference type="NCBI Taxonomy" id="537971"/>
    <lineage>
        <taxon>Bacteria</taxon>
        <taxon>Pseudomonadati</taxon>
        <taxon>Campylobacterota</taxon>
        <taxon>Epsilonproteobacteria</taxon>
        <taxon>Campylobacterales</taxon>
        <taxon>Helicobacteraceae</taxon>
        <taxon>Helicobacter</taxon>
    </lineage>
</organism>
<feature type="transmembrane region" description="Helical" evidence="2">
    <location>
        <begin position="174"/>
        <end position="195"/>
    </location>
</feature>
<feature type="transmembrane region" description="Helical" evidence="2">
    <location>
        <begin position="148"/>
        <end position="168"/>
    </location>
</feature>
<evidence type="ECO:0000313" key="3">
    <source>
        <dbReference type="EMBL" id="EFR47649.1"/>
    </source>
</evidence>
<accession>A0ABN0BDQ0</accession>
<keyword evidence="2" id="KW-0472">Membrane</keyword>
<proteinExistence type="predicted"/>
<feature type="coiled-coil region" evidence="1">
    <location>
        <begin position="35"/>
        <end position="67"/>
    </location>
</feature>
<keyword evidence="2" id="KW-0812">Transmembrane</keyword>
<evidence type="ECO:0000256" key="2">
    <source>
        <dbReference type="SAM" id="Phobius"/>
    </source>
</evidence>
<dbReference type="Proteomes" id="UP000005755">
    <property type="component" value="Unassembled WGS sequence"/>
</dbReference>
<reference evidence="4" key="1">
    <citation type="journal article" date="2014" name="Genome Announc.">
        <title>Draft genome sequences of six enterohepatic helicobacter species isolated from humans and one from rhesus macaques.</title>
        <authorList>
            <person name="Shen Z."/>
            <person name="Sheh A."/>
            <person name="Young S.K."/>
            <person name="Abouelliel A."/>
            <person name="Ward D.V."/>
            <person name="Earl A.M."/>
            <person name="Fox J.G."/>
        </authorList>
    </citation>
    <scope>NUCLEOTIDE SEQUENCE [LARGE SCALE GENOMIC DNA]</scope>
    <source>
        <strain evidence="4">CCUG 18818</strain>
    </source>
</reference>
<evidence type="ECO:0000256" key="1">
    <source>
        <dbReference type="SAM" id="Coils"/>
    </source>
</evidence>